<evidence type="ECO:0000259" key="1">
    <source>
        <dbReference type="PROSITE" id="PS51186"/>
    </source>
</evidence>
<keyword evidence="2" id="KW-0808">Transferase</keyword>
<comment type="caution">
    <text evidence="2">The sequence shown here is derived from an EMBL/GenBank/DDBJ whole genome shotgun (WGS) entry which is preliminary data.</text>
</comment>
<keyword evidence="3" id="KW-1185">Reference proteome</keyword>
<proteinExistence type="predicted"/>
<dbReference type="PROSITE" id="PS51186">
    <property type="entry name" value="GNAT"/>
    <property type="match status" value="1"/>
</dbReference>
<evidence type="ECO:0000313" key="2">
    <source>
        <dbReference type="EMBL" id="MCQ4923654.1"/>
    </source>
</evidence>
<dbReference type="EMBL" id="JANGAC010000007">
    <property type="protein sequence ID" value="MCQ4923654.1"/>
    <property type="molecule type" value="Genomic_DNA"/>
</dbReference>
<accession>A0ABT1SB30</accession>
<dbReference type="InterPro" id="IPR000182">
    <property type="entry name" value="GNAT_dom"/>
</dbReference>
<dbReference type="EC" id="2.3.1.-" evidence="2"/>
<dbReference type="Pfam" id="PF00583">
    <property type="entry name" value="Acetyltransf_1"/>
    <property type="match status" value="1"/>
</dbReference>
<dbReference type="CDD" id="cd04301">
    <property type="entry name" value="NAT_SF"/>
    <property type="match status" value="1"/>
</dbReference>
<evidence type="ECO:0000313" key="3">
    <source>
        <dbReference type="Proteomes" id="UP001524478"/>
    </source>
</evidence>
<feature type="domain" description="N-acetyltransferase" evidence="1">
    <location>
        <begin position="107"/>
        <end position="254"/>
    </location>
</feature>
<sequence length="254" mass="29703">MTKTIGACGCICSECRMFEKECMGCHSIEGKACWLHEVELDICDFYECSVIDRKLRHCGECEEIPCERFWKNKNPKWTEEQHREIVESRVVLLKEIASSKDYSIELIDNQELKSNITDSVLRQLPDWFGIEEAIIEYVDKVKETVFYVAFDDDRPIGLLSLKFNNKCTSEIYVMGILKEYHNKGIGRKLVERAVSYSLENGYKFLMVKTLGETHPDKNYKKTREFYGKVGFYPLEEIKEIWGEQNPCLLMVRSL</sequence>
<dbReference type="GO" id="GO:0016746">
    <property type="term" value="F:acyltransferase activity"/>
    <property type="evidence" value="ECO:0007669"/>
    <property type="project" value="UniProtKB-KW"/>
</dbReference>
<protein>
    <submittedName>
        <fullName evidence="2">GNAT family N-acetyltransferase</fullName>
        <ecNumber evidence="2">2.3.1.-</ecNumber>
    </submittedName>
</protein>
<reference evidence="2 3" key="1">
    <citation type="submission" date="2022-06" db="EMBL/GenBank/DDBJ databases">
        <title>Isolation of gut microbiota from human fecal samples.</title>
        <authorList>
            <person name="Pamer E.G."/>
            <person name="Barat B."/>
            <person name="Waligurski E."/>
            <person name="Medina S."/>
            <person name="Paddock L."/>
            <person name="Mostad J."/>
        </authorList>
    </citation>
    <scope>NUCLEOTIDE SEQUENCE [LARGE SCALE GENOMIC DNA]</scope>
    <source>
        <strain evidence="2 3">DFI.7.95</strain>
    </source>
</reference>
<gene>
    <name evidence="2" type="ORF">NE686_11180</name>
</gene>
<organism evidence="2 3">
    <name type="scientific">Tissierella carlieri</name>
    <dbReference type="NCBI Taxonomy" id="689904"/>
    <lineage>
        <taxon>Bacteria</taxon>
        <taxon>Bacillati</taxon>
        <taxon>Bacillota</taxon>
        <taxon>Tissierellia</taxon>
        <taxon>Tissierellales</taxon>
        <taxon>Tissierellaceae</taxon>
        <taxon>Tissierella</taxon>
    </lineage>
</organism>
<dbReference type="Proteomes" id="UP001524478">
    <property type="component" value="Unassembled WGS sequence"/>
</dbReference>
<name>A0ABT1SB30_9FIRM</name>
<keyword evidence="2" id="KW-0012">Acyltransferase</keyword>
<dbReference type="RefSeq" id="WP_216558498.1">
    <property type="nucleotide sequence ID" value="NZ_JAHLOH010000031.1"/>
</dbReference>